<protein>
    <submittedName>
        <fullName evidence="2">(apollo) hypothetical protein</fullName>
    </submittedName>
</protein>
<evidence type="ECO:0000313" key="3">
    <source>
        <dbReference type="Proteomes" id="UP000691718"/>
    </source>
</evidence>
<dbReference type="EMBL" id="CAJQZP010001288">
    <property type="protein sequence ID" value="CAG5036425.1"/>
    <property type="molecule type" value="Genomic_DNA"/>
</dbReference>
<reference evidence="2" key="1">
    <citation type="submission" date="2021-04" db="EMBL/GenBank/DDBJ databases">
        <authorList>
            <person name="Tunstrom K."/>
        </authorList>
    </citation>
    <scope>NUCLEOTIDE SEQUENCE</scope>
</reference>
<dbReference type="AlphaFoldDB" id="A0A8S3XPN1"/>
<organism evidence="2 3">
    <name type="scientific">Parnassius apollo</name>
    <name type="common">Apollo butterfly</name>
    <name type="synonym">Papilio apollo</name>
    <dbReference type="NCBI Taxonomy" id="110799"/>
    <lineage>
        <taxon>Eukaryota</taxon>
        <taxon>Metazoa</taxon>
        <taxon>Ecdysozoa</taxon>
        <taxon>Arthropoda</taxon>
        <taxon>Hexapoda</taxon>
        <taxon>Insecta</taxon>
        <taxon>Pterygota</taxon>
        <taxon>Neoptera</taxon>
        <taxon>Endopterygota</taxon>
        <taxon>Lepidoptera</taxon>
        <taxon>Glossata</taxon>
        <taxon>Ditrysia</taxon>
        <taxon>Papilionoidea</taxon>
        <taxon>Papilionidae</taxon>
        <taxon>Parnassiinae</taxon>
        <taxon>Parnassini</taxon>
        <taxon>Parnassius</taxon>
        <taxon>Parnassius</taxon>
    </lineage>
</organism>
<evidence type="ECO:0000313" key="2">
    <source>
        <dbReference type="EMBL" id="CAG5036425.1"/>
    </source>
</evidence>
<dbReference type="Proteomes" id="UP000691718">
    <property type="component" value="Unassembled WGS sequence"/>
</dbReference>
<accession>A0A8S3XPN1</accession>
<dbReference type="OrthoDB" id="118105at2759"/>
<comment type="caution">
    <text evidence="2">The sequence shown here is derived from an EMBL/GenBank/DDBJ whole genome shotgun (WGS) entry which is preliminary data.</text>
</comment>
<feature type="region of interest" description="Disordered" evidence="1">
    <location>
        <begin position="138"/>
        <end position="158"/>
    </location>
</feature>
<feature type="region of interest" description="Disordered" evidence="1">
    <location>
        <begin position="1"/>
        <end position="46"/>
    </location>
</feature>
<keyword evidence="3" id="KW-1185">Reference proteome</keyword>
<proteinExistence type="predicted"/>
<feature type="compositionally biased region" description="Acidic residues" evidence="1">
    <location>
        <begin position="24"/>
        <end position="36"/>
    </location>
</feature>
<evidence type="ECO:0000256" key="1">
    <source>
        <dbReference type="SAM" id="MobiDB-lite"/>
    </source>
</evidence>
<sequence length="249" mass="28239">MSKSRKGPVKDHEIEKLLQIWPSSEEESNDDEDFQATEEGPLQHPTTCVLTPELYTNLAGNKDLELFPHNDKAGLSQSQRSSTRALTPELVPDLHEIEDLEELPHDFSAGPFQHPPTRALTPELIHNLHENEDMDVLSHYDSAGPSQHPPTHAQTPELYSSLPENETATAGDGILHNPEFEQIPEEPTYAELQSKRREWTTQIENFVLNSKSELTFLTENCNLQNFMITKALLLSISIICFQTNYFKLL</sequence>
<name>A0A8S3XPN1_PARAO</name>
<gene>
    <name evidence="2" type="ORF">PAPOLLO_LOCUS20827</name>
</gene>